<sequence>MGKLVKPLLSIAAVAAGAWVAGPLLGLSGLGALAARTVVAMGVQSLGSKILGSNRPDTAGATDTPAASPILANEASSVASVPIIYGRRLVGSKRIYLNVSNNNNDLHVIYALSEGQIGAIRKVYINDELAIDFTIASPSNSGTVANGETISGTANVIVPKYQNKLIMNYKLGSSTQTAFSTPFAEWNTNAKAKGVSLLYMTYIFDREVYTAIPTITVEIDGKLVRRADALGTTYSVYTHPTYTTSFGANPADVLLDYLTDPIYGKALSDSEIDFASFIDARTYCFTVVQSTFGTTLDPILRYTTNGHINPDDTIYDNVRRILATCNGYLIFSNGRYVLKLNRERTTAEQTLSNLYAIDEDNLIGTYDVQLGSKQSRFNRVKMNYFDSTLKYNANIIYLADGTYLARDNGQVLEREVDLSMTTDSRNATLISRIILRQSRYTMSINFTTSFTALQVEVGDIIRISLVNMGFTNKLFRVMAMTINLDSTIQISAMEYDDSIYTITGEPLPEIPLPGTVTTPAGSSLTNVIVPPVTGLSATASSIQNTDGSISSVINASWTTAGATVVFYEVKAVGPVTQIQTTPGTAITIGPLPNGTYTVSVISINGFGARSTEVF</sequence>
<name>A0A6J5N780_9CAUD</name>
<evidence type="ECO:0000313" key="2">
    <source>
        <dbReference type="EMBL" id="CAB4154783.1"/>
    </source>
</evidence>
<gene>
    <name evidence="2" type="ORF">UFOVP642_30</name>
</gene>
<feature type="domain" description="Tip attachment protein J" evidence="1">
    <location>
        <begin position="313"/>
        <end position="466"/>
    </location>
</feature>
<reference evidence="2" key="1">
    <citation type="submission" date="2020-04" db="EMBL/GenBank/DDBJ databases">
        <authorList>
            <person name="Chiriac C."/>
            <person name="Salcher M."/>
            <person name="Ghai R."/>
            <person name="Kavagutti S V."/>
        </authorList>
    </citation>
    <scope>NUCLEOTIDE SEQUENCE</scope>
</reference>
<accession>A0A6J5N780</accession>
<dbReference type="InterPro" id="IPR032876">
    <property type="entry name" value="J_dom"/>
</dbReference>
<proteinExistence type="predicted"/>
<dbReference type="EMBL" id="LR796620">
    <property type="protein sequence ID" value="CAB4154783.1"/>
    <property type="molecule type" value="Genomic_DNA"/>
</dbReference>
<dbReference type="Pfam" id="PF13550">
    <property type="entry name" value="Phage-tail_3"/>
    <property type="match status" value="1"/>
</dbReference>
<evidence type="ECO:0000259" key="1">
    <source>
        <dbReference type="Pfam" id="PF13550"/>
    </source>
</evidence>
<organism evidence="2">
    <name type="scientific">uncultured Caudovirales phage</name>
    <dbReference type="NCBI Taxonomy" id="2100421"/>
    <lineage>
        <taxon>Viruses</taxon>
        <taxon>Duplodnaviria</taxon>
        <taxon>Heunggongvirae</taxon>
        <taxon>Uroviricota</taxon>
        <taxon>Caudoviricetes</taxon>
        <taxon>Peduoviridae</taxon>
        <taxon>Maltschvirus</taxon>
        <taxon>Maltschvirus maltsch</taxon>
    </lineage>
</organism>
<protein>
    <submittedName>
        <fullName evidence="2">Tip attachment protein J</fullName>
    </submittedName>
</protein>